<reference evidence="1 2" key="1">
    <citation type="submission" date="2016-03" db="EMBL/GenBank/DDBJ databases">
        <title>Whole genome sequencing of Grifola frondosa 9006-11.</title>
        <authorList>
            <person name="Min B."/>
            <person name="Park H."/>
            <person name="Kim J.-G."/>
            <person name="Cho H."/>
            <person name="Oh Y.-L."/>
            <person name="Kong W.-S."/>
            <person name="Choi I.-G."/>
        </authorList>
    </citation>
    <scope>NUCLEOTIDE SEQUENCE [LARGE SCALE GENOMIC DNA]</scope>
    <source>
        <strain evidence="1 2">9006-11</strain>
    </source>
</reference>
<keyword evidence="2" id="KW-1185">Reference proteome</keyword>
<name>A0A1C7MNH1_GRIFR</name>
<dbReference type="OrthoDB" id="2730579at2759"/>
<organism evidence="1 2">
    <name type="scientific">Grifola frondosa</name>
    <name type="common">Maitake</name>
    <name type="synonym">Polyporus frondosus</name>
    <dbReference type="NCBI Taxonomy" id="5627"/>
    <lineage>
        <taxon>Eukaryota</taxon>
        <taxon>Fungi</taxon>
        <taxon>Dikarya</taxon>
        <taxon>Basidiomycota</taxon>
        <taxon>Agaricomycotina</taxon>
        <taxon>Agaricomycetes</taxon>
        <taxon>Polyporales</taxon>
        <taxon>Grifolaceae</taxon>
        <taxon>Grifola</taxon>
    </lineage>
</organism>
<evidence type="ECO:0000313" key="2">
    <source>
        <dbReference type="Proteomes" id="UP000092993"/>
    </source>
</evidence>
<comment type="caution">
    <text evidence="1">The sequence shown here is derived from an EMBL/GenBank/DDBJ whole genome shotgun (WGS) entry which is preliminary data.</text>
</comment>
<protein>
    <recommendedName>
        <fullName evidence="3">Retrotransposon gag domain-containing protein</fullName>
    </recommendedName>
</protein>
<evidence type="ECO:0000313" key="1">
    <source>
        <dbReference type="EMBL" id="OBZ78217.1"/>
    </source>
</evidence>
<dbReference type="EMBL" id="LUGG01000002">
    <property type="protein sequence ID" value="OBZ78217.1"/>
    <property type="molecule type" value="Genomic_DNA"/>
</dbReference>
<sequence length="185" mass="21650">MNLDNSAQFLPLYRPLWTPNLTPDSSGSEEHKLELFYCHLAPGGIAEQWYEDLRETELDTWAQLVDAFKIRWPKPSYTLSMADAIAIMREQKIITIDELGKYIELHHRPISTHAYWARDIYFLAQRLDVHDAIASEIRDKLPRPLRGFVDPDVETWADFRDQMEKVSMRALREALADFKETEEQG</sequence>
<dbReference type="AlphaFoldDB" id="A0A1C7MNH1"/>
<gene>
    <name evidence="1" type="ORF">A0H81_01904</name>
</gene>
<proteinExistence type="predicted"/>
<evidence type="ECO:0008006" key="3">
    <source>
        <dbReference type="Google" id="ProtNLM"/>
    </source>
</evidence>
<accession>A0A1C7MNH1</accession>
<dbReference type="Proteomes" id="UP000092993">
    <property type="component" value="Unassembled WGS sequence"/>
</dbReference>